<dbReference type="PANTHER" id="PTHR33784">
    <property type="entry name" value="OS05G0482100 PROTEIN"/>
    <property type="match status" value="1"/>
</dbReference>
<proteinExistence type="predicted"/>
<dbReference type="SUPFAM" id="SSF81383">
    <property type="entry name" value="F-box domain"/>
    <property type="match status" value="1"/>
</dbReference>
<dbReference type="AlphaFoldDB" id="A0A8X7UBL0"/>
<organism evidence="2 3">
    <name type="scientific">Brassica carinata</name>
    <name type="common">Ethiopian mustard</name>
    <name type="synonym">Abyssinian cabbage</name>
    <dbReference type="NCBI Taxonomy" id="52824"/>
    <lineage>
        <taxon>Eukaryota</taxon>
        <taxon>Viridiplantae</taxon>
        <taxon>Streptophyta</taxon>
        <taxon>Embryophyta</taxon>
        <taxon>Tracheophyta</taxon>
        <taxon>Spermatophyta</taxon>
        <taxon>Magnoliopsida</taxon>
        <taxon>eudicotyledons</taxon>
        <taxon>Gunneridae</taxon>
        <taxon>Pentapetalae</taxon>
        <taxon>rosids</taxon>
        <taxon>malvids</taxon>
        <taxon>Brassicales</taxon>
        <taxon>Brassicaceae</taxon>
        <taxon>Brassiceae</taxon>
        <taxon>Brassica</taxon>
    </lineage>
</organism>
<protein>
    <recommendedName>
        <fullName evidence="1">At2g35280-like TPR domain-containing protein</fullName>
    </recommendedName>
</protein>
<dbReference type="OrthoDB" id="1865546at2759"/>
<dbReference type="PANTHER" id="PTHR33784:SF25">
    <property type="entry name" value="NUCLEIC ACID-BINDING, OB-FOLD-LIKE PROTEIN"/>
    <property type="match status" value="1"/>
</dbReference>
<name>A0A8X7UBL0_BRACI</name>
<dbReference type="Proteomes" id="UP000886595">
    <property type="component" value="Unassembled WGS sequence"/>
</dbReference>
<evidence type="ECO:0000259" key="1">
    <source>
        <dbReference type="Pfam" id="PF23310"/>
    </source>
</evidence>
<dbReference type="InterPro" id="IPR040338">
    <property type="entry name" value="At1g67623-like"/>
</dbReference>
<reference evidence="2 3" key="1">
    <citation type="submission" date="2020-02" db="EMBL/GenBank/DDBJ databases">
        <authorList>
            <person name="Ma Q."/>
            <person name="Huang Y."/>
            <person name="Song X."/>
            <person name="Pei D."/>
        </authorList>
    </citation>
    <scope>NUCLEOTIDE SEQUENCE [LARGE SCALE GENOMIC DNA]</scope>
    <source>
        <strain evidence="2">Sxm20200214</strain>
        <tissue evidence="2">Leaf</tissue>
    </source>
</reference>
<gene>
    <name evidence="2" type="ORF">Bca52824_067134</name>
</gene>
<dbReference type="EMBL" id="JAAMPC010000013">
    <property type="protein sequence ID" value="KAG2272579.1"/>
    <property type="molecule type" value="Genomic_DNA"/>
</dbReference>
<evidence type="ECO:0000313" key="2">
    <source>
        <dbReference type="EMBL" id="KAG2272579.1"/>
    </source>
</evidence>
<feature type="domain" description="At2g35280-like TPR" evidence="1">
    <location>
        <begin position="80"/>
        <end position="163"/>
    </location>
</feature>
<dbReference type="InterPro" id="IPR057136">
    <property type="entry name" value="At2g35280_TPR_dom"/>
</dbReference>
<dbReference type="InterPro" id="IPR036047">
    <property type="entry name" value="F-box-like_dom_sf"/>
</dbReference>
<sequence>MTHSSSKPSLSMLPYDMLMVILSKVALVSHVDLGACMASCKDMLNVSKFPEVLRSLRLEDVAPPPYELVPSTMEIVEEHAKNGNIHATFLCGLFNYFHLKHVTIGLTQLSFAASETHLEAMYLYGMILLIKGDFTEGCNFLTQLWKKHGFETVRQCHMNVHKVVLELSVREYREYDILLALMKVPENCIDEGLDEVCDDCFIRKEIYRYMDYFN</sequence>
<dbReference type="Pfam" id="PF23310">
    <property type="entry name" value="TPR_27"/>
    <property type="match status" value="1"/>
</dbReference>
<comment type="caution">
    <text evidence="2">The sequence shown here is derived from an EMBL/GenBank/DDBJ whole genome shotgun (WGS) entry which is preliminary data.</text>
</comment>
<keyword evidence="3" id="KW-1185">Reference proteome</keyword>
<accession>A0A8X7UBL0</accession>
<evidence type="ECO:0000313" key="3">
    <source>
        <dbReference type="Proteomes" id="UP000886595"/>
    </source>
</evidence>